<dbReference type="FunFam" id="3.40.970.10:FF:000001">
    <property type="entry name" value="Ribonuclease H1"/>
    <property type="match status" value="1"/>
</dbReference>
<evidence type="ECO:0000256" key="8">
    <source>
        <dbReference type="ARBA" id="ARBA00022801"/>
    </source>
</evidence>
<keyword evidence="7" id="KW-0255">Endonuclease</keyword>
<protein>
    <recommendedName>
        <fullName evidence="4">ribonuclease H</fullName>
        <ecNumber evidence="4">3.1.26.4</ecNumber>
    </recommendedName>
</protein>
<dbReference type="Pfam" id="PF01693">
    <property type="entry name" value="Cauli_VI"/>
    <property type="match status" value="1"/>
</dbReference>
<dbReference type="InterPro" id="IPR037056">
    <property type="entry name" value="RNase_H1_N_sf"/>
</dbReference>
<dbReference type="PROSITE" id="PS50879">
    <property type="entry name" value="RNASE_H_1"/>
    <property type="match status" value="1"/>
</dbReference>
<proteinExistence type="inferred from homology"/>
<dbReference type="Proteomes" id="UP000076268">
    <property type="component" value="Unassembled WGS sequence"/>
</dbReference>
<comment type="cofactor">
    <cofactor evidence="2">
        <name>Mg(2+)</name>
        <dbReference type="ChEBI" id="CHEBI:18420"/>
    </cofactor>
</comment>
<evidence type="ECO:0000256" key="4">
    <source>
        <dbReference type="ARBA" id="ARBA00012180"/>
    </source>
</evidence>
<keyword evidence="6" id="KW-0479">Metal-binding</keyword>
<organism evidence="11 12">
    <name type="scientific">Anaerosporomusa subterranea</name>
    <dbReference type="NCBI Taxonomy" id="1794912"/>
    <lineage>
        <taxon>Bacteria</taxon>
        <taxon>Bacillati</taxon>
        <taxon>Bacillota</taxon>
        <taxon>Negativicutes</taxon>
        <taxon>Acetonemataceae</taxon>
        <taxon>Anaerosporomusa</taxon>
    </lineage>
</organism>
<evidence type="ECO:0000313" key="11">
    <source>
        <dbReference type="EMBL" id="KYZ76892.1"/>
    </source>
</evidence>
<dbReference type="PANTHER" id="PTHR10642">
    <property type="entry name" value="RIBONUCLEASE H1"/>
    <property type="match status" value="1"/>
</dbReference>
<evidence type="ECO:0000256" key="1">
    <source>
        <dbReference type="ARBA" id="ARBA00000077"/>
    </source>
</evidence>
<dbReference type="CDD" id="cd09277">
    <property type="entry name" value="RNase_HI_bacteria_like"/>
    <property type="match status" value="1"/>
</dbReference>
<evidence type="ECO:0000256" key="5">
    <source>
        <dbReference type="ARBA" id="ARBA00022722"/>
    </source>
</evidence>
<dbReference type="Pfam" id="PF00075">
    <property type="entry name" value="RNase_H"/>
    <property type="match status" value="1"/>
</dbReference>
<keyword evidence="8" id="KW-0378">Hydrolase</keyword>
<evidence type="ECO:0000259" key="10">
    <source>
        <dbReference type="PROSITE" id="PS50879"/>
    </source>
</evidence>
<dbReference type="GO" id="GO:0043137">
    <property type="term" value="P:DNA replication, removal of RNA primer"/>
    <property type="evidence" value="ECO:0007669"/>
    <property type="project" value="TreeGrafter"/>
</dbReference>
<evidence type="ECO:0000256" key="3">
    <source>
        <dbReference type="ARBA" id="ARBA00005300"/>
    </source>
</evidence>
<gene>
    <name evidence="11" type="ORF">AXX12_18490</name>
</gene>
<dbReference type="EMBL" id="LSGP01000016">
    <property type="protein sequence ID" value="KYZ76892.1"/>
    <property type="molecule type" value="Genomic_DNA"/>
</dbReference>
<reference evidence="11 12" key="1">
    <citation type="submission" date="2016-02" db="EMBL/GenBank/DDBJ databases">
        <title>Anaerosporomusa subterraneum gen. nov., sp. nov., a spore-forming obligate anaerobe isolated from saprolite.</title>
        <authorList>
            <person name="Choi J.K."/>
            <person name="Shah M."/>
            <person name="Yee N."/>
        </authorList>
    </citation>
    <scope>NUCLEOTIDE SEQUENCE [LARGE SCALE GENOMIC DNA]</scope>
    <source>
        <strain evidence="11 12">RU4</strain>
    </source>
</reference>
<keyword evidence="9" id="KW-0460">Magnesium</keyword>
<evidence type="ECO:0000256" key="7">
    <source>
        <dbReference type="ARBA" id="ARBA00022759"/>
    </source>
</evidence>
<keyword evidence="5" id="KW-0540">Nuclease</keyword>
<feature type="domain" description="RNase H type-1" evidence="10">
    <location>
        <begin position="68"/>
        <end position="202"/>
    </location>
</feature>
<dbReference type="InterPro" id="IPR036397">
    <property type="entry name" value="RNaseH_sf"/>
</dbReference>
<evidence type="ECO:0000313" key="12">
    <source>
        <dbReference type="Proteomes" id="UP000076268"/>
    </source>
</evidence>
<name>A0A154BSE2_ANASB</name>
<keyword evidence="12" id="KW-1185">Reference proteome</keyword>
<comment type="caution">
    <text evidence="11">The sequence shown here is derived from an EMBL/GenBank/DDBJ whole genome shotgun (WGS) entry which is preliminary data.</text>
</comment>
<dbReference type="GO" id="GO:0046872">
    <property type="term" value="F:metal ion binding"/>
    <property type="evidence" value="ECO:0007669"/>
    <property type="project" value="UniProtKB-KW"/>
</dbReference>
<dbReference type="InterPro" id="IPR002156">
    <property type="entry name" value="RNaseH_domain"/>
</dbReference>
<dbReference type="PANTHER" id="PTHR10642:SF26">
    <property type="entry name" value="RIBONUCLEASE H1"/>
    <property type="match status" value="1"/>
</dbReference>
<evidence type="ECO:0000256" key="2">
    <source>
        <dbReference type="ARBA" id="ARBA00001946"/>
    </source>
</evidence>
<comment type="similarity">
    <text evidence="3">Belongs to the RNase H family.</text>
</comment>
<dbReference type="OrthoDB" id="9811552at2"/>
<dbReference type="Gene3D" id="3.30.420.10">
    <property type="entry name" value="Ribonuclease H-like superfamily/Ribonuclease H"/>
    <property type="match status" value="1"/>
</dbReference>
<dbReference type="SUPFAM" id="SSF55658">
    <property type="entry name" value="L9 N-domain-like"/>
    <property type="match status" value="1"/>
</dbReference>
<accession>A0A154BSE2</accession>
<dbReference type="InterPro" id="IPR050092">
    <property type="entry name" value="RNase_H"/>
</dbReference>
<dbReference type="RefSeq" id="WP_066240461.1">
    <property type="nucleotide sequence ID" value="NZ_LSGP01000016.1"/>
</dbReference>
<dbReference type="InterPro" id="IPR012337">
    <property type="entry name" value="RNaseH-like_sf"/>
</dbReference>
<dbReference type="InterPro" id="IPR009027">
    <property type="entry name" value="Ribosomal_bL9/RNase_H1_N"/>
</dbReference>
<evidence type="ECO:0000256" key="9">
    <source>
        <dbReference type="ARBA" id="ARBA00022842"/>
    </source>
</evidence>
<dbReference type="AlphaFoldDB" id="A0A154BSE2"/>
<dbReference type="SUPFAM" id="SSF53098">
    <property type="entry name" value="Ribonuclease H-like"/>
    <property type="match status" value="1"/>
</dbReference>
<dbReference type="GO" id="GO:0004523">
    <property type="term" value="F:RNA-DNA hybrid ribonuclease activity"/>
    <property type="evidence" value="ECO:0007669"/>
    <property type="project" value="UniProtKB-EC"/>
</dbReference>
<dbReference type="InterPro" id="IPR011320">
    <property type="entry name" value="RNase_H1_N"/>
</dbReference>
<sequence>MATKNKYYAVRTGRTPGIYYSWDECKRQVIGFPNAFFKGFPTKEEALNFIQADAAAQSQQSVPNNLPEETALNIYVDGSYLMDRYSWAFAVYEGNDLLYSSNGVGTDEEFAKQQNVAGEITGAIKAILWAEENDKRPITIHHDYSGLAHWPDGSWKTNNKYTTEYAEFTSSRLSWVKFRKVAGHSGIEGNELVDKLAKEALGIHA</sequence>
<evidence type="ECO:0000256" key="6">
    <source>
        <dbReference type="ARBA" id="ARBA00022723"/>
    </source>
</evidence>
<dbReference type="Gene3D" id="3.40.970.10">
    <property type="entry name" value="Ribonuclease H1, N-terminal domain"/>
    <property type="match status" value="1"/>
</dbReference>
<dbReference type="EC" id="3.1.26.4" evidence="4"/>
<comment type="catalytic activity">
    <reaction evidence="1">
        <text>Endonucleolytic cleavage to 5'-phosphomonoester.</text>
        <dbReference type="EC" id="3.1.26.4"/>
    </reaction>
</comment>
<dbReference type="GO" id="GO:0003676">
    <property type="term" value="F:nucleic acid binding"/>
    <property type="evidence" value="ECO:0007669"/>
    <property type="project" value="InterPro"/>
</dbReference>